<dbReference type="PROSITE" id="PS50122">
    <property type="entry name" value="CHEB"/>
    <property type="match status" value="1"/>
</dbReference>
<dbReference type="Proteomes" id="UP001597116">
    <property type="component" value="Unassembled WGS sequence"/>
</dbReference>
<dbReference type="EMBL" id="JBHTLP010000024">
    <property type="protein sequence ID" value="MFD1145078.1"/>
    <property type="molecule type" value="Genomic_DNA"/>
</dbReference>
<dbReference type="Gene3D" id="3.40.50.180">
    <property type="entry name" value="Methylesterase CheB, C-terminal domain"/>
    <property type="match status" value="1"/>
</dbReference>
<evidence type="ECO:0000313" key="6">
    <source>
        <dbReference type="EMBL" id="MFD1145078.1"/>
    </source>
</evidence>
<keyword evidence="4" id="KW-0145">Chemotaxis</keyword>
<dbReference type="PANTHER" id="PTHR42872">
    <property type="entry name" value="PROTEIN-GLUTAMATE METHYLESTERASE/PROTEIN-GLUTAMINE GLUTAMINASE"/>
    <property type="match status" value="1"/>
</dbReference>
<evidence type="ECO:0000256" key="1">
    <source>
        <dbReference type="ARBA" id="ARBA00022801"/>
    </source>
</evidence>
<name>A0ABW3QM09_9BACT</name>
<feature type="active site" evidence="4">
    <location>
        <position position="12"/>
    </location>
</feature>
<dbReference type="SUPFAM" id="SSF52738">
    <property type="entry name" value="Methylesterase CheB, C-terminal domain"/>
    <property type="match status" value="1"/>
</dbReference>
<proteinExistence type="predicted"/>
<evidence type="ECO:0000259" key="5">
    <source>
        <dbReference type="PROSITE" id="PS50122"/>
    </source>
</evidence>
<dbReference type="EC" id="3.1.1.61" evidence="2"/>
<protein>
    <recommendedName>
        <fullName evidence="2">protein-glutamate methylesterase</fullName>
        <ecNumber evidence="2">3.1.1.61</ecNumber>
    </recommendedName>
</protein>
<feature type="active site" evidence="4">
    <location>
        <position position="39"/>
    </location>
</feature>
<keyword evidence="1 4" id="KW-0378">Hydrolase</keyword>
<dbReference type="CDD" id="cd16433">
    <property type="entry name" value="CheB"/>
    <property type="match status" value="1"/>
</dbReference>
<organism evidence="6 7">
    <name type="scientific">Larkinella insperata</name>
    <dbReference type="NCBI Taxonomy" id="332158"/>
    <lineage>
        <taxon>Bacteria</taxon>
        <taxon>Pseudomonadati</taxon>
        <taxon>Bacteroidota</taxon>
        <taxon>Cytophagia</taxon>
        <taxon>Cytophagales</taxon>
        <taxon>Spirosomataceae</taxon>
        <taxon>Larkinella</taxon>
    </lineage>
</organism>
<sequence length="189" mass="20417">MNQVKVVVIGGSAGSISVVTELLRALPRNFSFSVIIVLHRLRNVSSSLEIILAGKVQEITIREPDDKEEIREQSIYLAPQNYHLLVEADKTFSLDYSEAVHHSRPSIDVTFESVAQVYAGQAVGVLLSGANPDGADGLQAIINQGGRAIVQDPTTADYPAMPKAALDRNQEAVALTPPEIAAFLRTLTQ</sequence>
<evidence type="ECO:0000256" key="2">
    <source>
        <dbReference type="ARBA" id="ARBA00039140"/>
    </source>
</evidence>
<reference evidence="7" key="1">
    <citation type="journal article" date="2019" name="Int. J. Syst. Evol. Microbiol.">
        <title>The Global Catalogue of Microorganisms (GCM) 10K type strain sequencing project: providing services to taxonomists for standard genome sequencing and annotation.</title>
        <authorList>
            <consortium name="The Broad Institute Genomics Platform"/>
            <consortium name="The Broad Institute Genome Sequencing Center for Infectious Disease"/>
            <person name="Wu L."/>
            <person name="Ma J."/>
        </authorList>
    </citation>
    <scope>NUCLEOTIDE SEQUENCE [LARGE SCALE GENOMIC DNA]</scope>
    <source>
        <strain evidence="7">CCUG 55608</strain>
    </source>
</reference>
<evidence type="ECO:0000256" key="3">
    <source>
        <dbReference type="ARBA" id="ARBA00048267"/>
    </source>
</evidence>
<evidence type="ECO:0000256" key="4">
    <source>
        <dbReference type="PROSITE-ProRule" id="PRU00050"/>
    </source>
</evidence>
<evidence type="ECO:0000313" key="7">
    <source>
        <dbReference type="Proteomes" id="UP001597116"/>
    </source>
</evidence>
<dbReference type="Pfam" id="PF01339">
    <property type="entry name" value="CheB_methylest"/>
    <property type="match status" value="1"/>
</dbReference>
<dbReference type="InterPro" id="IPR000673">
    <property type="entry name" value="Sig_transdc_resp-reg_Me-estase"/>
</dbReference>
<comment type="catalytic activity">
    <reaction evidence="3">
        <text>[protein]-L-glutamate 5-O-methyl ester + H2O = L-glutamyl-[protein] + methanol + H(+)</text>
        <dbReference type="Rhea" id="RHEA:23236"/>
        <dbReference type="Rhea" id="RHEA-COMP:10208"/>
        <dbReference type="Rhea" id="RHEA-COMP:10311"/>
        <dbReference type="ChEBI" id="CHEBI:15377"/>
        <dbReference type="ChEBI" id="CHEBI:15378"/>
        <dbReference type="ChEBI" id="CHEBI:17790"/>
        <dbReference type="ChEBI" id="CHEBI:29973"/>
        <dbReference type="ChEBI" id="CHEBI:82795"/>
        <dbReference type="EC" id="3.1.1.61"/>
    </reaction>
</comment>
<feature type="domain" description="CheB-type methylesterase" evidence="5">
    <location>
        <begin position="1"/>
        <end position="166"/>
    </location>
</feature>
<accession>A0ABW3QM09</accession>
<dbReference type="InterPro" id="IPR035909">
    <property type="entry name" value="CheB_C"/>
</dbReference>
<gene>
    <name evidence="6" type="ORF">ACFQ4C_28370</name>
</gene>
<dbReference type="PANTHER" id="PTHR42872:SF3">
    <property type="entry name" value="PROTEIN-GLUTAMATE METHYLESTERASE_PROTEIN-GLUTAMINE GLUTAMINASE 1"/>
    <property type="match status" value="1"/>
</dbReference>
<feature type="active site" evidence="4">
    <location>
        <position position="133"/>
    </location>
</feature>
<keyword evidence="7" id="KW-1185">Reference proteome</keyword>
<comment type="caution">
    <text evidence="6">The sequence shown here is derived from an EMBL/GenBank/DDBJ whole genome shotgun (WGS) entry which is preliminary data.</text>
</comment>